<dbReference type="Proteomes" id="UP000030598">
    <property type="component" value="Unassembled WGS sequence"/>
</dbReference>
<gene>
    <name evidence="2" type="ORF">EU91_1179</name>
</gene>
<feature type="transmembrane region" description="Helical" evidence="1">
    <location>
        <begin position="6"/>
        <end position="27"/>
    </location>
</feature>
<keyword evidence="1" id="KW-0812">Transmembrane</keyword>
<dbReference type="GO" id="GO:0007229">
    <property type="term" value="P:integrin-mediated signaling pathway"/>
    <property type="evidence" value="ECO:0007669"/>
    <property type="project" value="UniProtKB-KW"/>
</dbReference>
<dbReference type="RefSeq" id="WP_032524658.1">
    <property type="nucleotide sequence ID" value="NZ_CP138934.1"/>
</dbReference>
<proteinExistence type="predicted"/>
<evidence type="ECO:0000256" key="1">
    <source>
        <dbReference type="SAM" id="Phobius"/>
    </source>
</evidence>
<dbReference type="STRING" id="59925.EU91_1179"/>
<keyword evidence="2" id="KW-0401">Integrin</keyword>
<accession>A0A0A1ZGY3</accession>
<sequence>MFDNLGTALVQALGFFAVFGFFVYQTLFADSKPKNSKSNPKKTKISDTKELIKKEPKKGLFNRKSKPVEENLPIQKKGLFGRKKEVIEEEIKPKKKGWFK</sequence>
<organism evidence="2 3">
    <name type="scientific">Prochlorococcus marinus str. GP2</name>
    <dbReference type="NCBI Taxonomy" id="59925"/>
    <lineage>
        <taxon>Bacteria</taxon>
        <taxon>Bacillati</taxon>
        <taxon>Cyanobacteriota</taxon>
        <taxon>Cyanophyceae</taxon>
        <taxon>Synechococcales</taxon>
        <taxon>Prochlorococcaceae</taxon>
        <taxon>Prochlorococcus</taxon>
    </lineage>
</organism>
<keyword evidence="1" id="KW-1133">Transmembrane helix</keyword>
<reference evidence="3" key="1">
    <citation type="journal article" date="2014" name="Sci. Data">
        <title>Genomes of diverse isolates of the marine cyanobacterium Prochlorococcus.</title>
        <authorList>
            <person name="Biller S."/>
            <person name="Berube P."/>
            <person name="Thompson J."/>
            <person name="Kelly L."/>
            <person name="Roggensack S."/>
            <person name="Awad L."/>
            <person name="Roache-Johnson K."/>
            <person name="Ding H."/>
            <person name="Giovannoni S.J."/>
            <person name="Moore L.R."/>
            <person name="Chisholm S.W."/>
        </authorList>
    </citation>
    <scope>NUCLEOTIDE SEQUENCE [LARGE SCALE GENOMIC DNA]</scope>
    <source>
        <strain evidence="3">GP2</strain>
    </source>
</reference>
<evidence type="ECO:0000313" key="2">
    <source>
        <dbReference type="EMBL" id="KGF87449.1"/>
    </source>
</evidence>
<dbReference type="OrthoDB" id="541568at2"/>
<name>A0A0A1ZGY3_PROMR</name>
<dbReference type="EMBL" id="JNAH01000005">
    <property type="protein sequence ID" value="KGF87449.1"/>
    <property type="molecule type" value="Genomic_DNA"/>
</dbReference>
<dbReference type="AlphaFoldDB" id="A0A0A1ZGY3"/>
<evidence type="ECO:0000313" key="3">
    <source>
        <dbReference type="Proteomes" id="UP000030598"/>
    </source>
</evidence>
<protein>
    <submittedName>
        <fullName evidence="2">Putative Integrin alpha cytoplasmic region</fullName>
    </submittedName>
</protein>
<comment type="caution">
    <text evidence="2">The sequence shown here is derived from an EMBL/GenBank/DDBJ whole genome shotgun (WGS) entry which is preliminary data.</text>
</comment>
<dbReference type="eggNOG" id="ENOG5032HQK">
    <property type="taxonomic scope" value="Bacteria"/>
</dbReference>
<keyword evidence="1" id="KW-0472">Membrane</keyword>